<comment type="caution">
    <text evidence="1">The sequence shown here is derived from an EMBL/GenBank/DDBJ whole genome shotgun (WGS) entry which is preliminary data.</text>
</comment>
<dbReference type="RefSeq" id="WP_187070222.1">
    <property type="nucleotide sequence ID" value="NZ_JACRYL010000003.1"/>
</dbReference>
<organism evidence="1 2">
    <name type="scientific">Pedobacter fastidiosus</name>
    <dbReference type="NCBI Taxonomy" id="2765361"/>
    <lineage>
        <taxon>Bacteria</taxon>
        <taxon>Pseudomonadati</taxon>
        <taxon>Bacteroidota</taxon>
        <taxon>Sphingobacteriia</taxon>
        <taxon>Sphingobacteriales</taxon>
        <taxon>Sphingobacteriaceae</taxon>
        <taxon>Pedobacter</taxon>
    </lineage>
</organism>
<dbReference type="Proteomes" id="UP000652755">
    <property type="component" value="Unassembled WGS sequence"/>
</dbReference>
<sequence length="90" mass="10156">MKTGDLAAVSLKENTITIEHNDDETLFIYLNDKMLNLDKAIKVLYKGKVVFKGKVNRTAKTIRETITKRLDPNMVFSAKLEVKNGSVKSL</sequence>
<protein>
    <submittedName>
        <fullName evidence="1">Uncharacterized protein</fullName>
    </submittedName>
</protein>
<dbReference type="EMBL" id="JACRYL010000003">
    <property type="protein sequence ID" value="MBC6109742.1"/>
    <property type="molecule type" value="Genomic_DNA"/>
</dbReference>
<gene>
    <name evidence="1" type="ORF">H7U22_04840</name>
</gene>
<keyword evidence="2" id="KW-1185">Reference proteome</keyword>
<evidence type="ECO:0000313" key="1">
    <source>
        <dbReference type="EMBL" id="MBC6109742.1"/>
    </source>
</evidence>
<name>A0ABR7KNT7_9SPHI</name>
<proteinExistence type="predicted"/>
<accession>A0ABR7KNT7</accession>
<reference evidence="1 2" key="1">
    <citation type="submission" date="2020-08" db="EMBL/GenBank/DDBJ databases">
        <authorList>
            <person name="Sun Q."/>
            <person name="Inoue M."/>
        </authorList>
    </citation>
    <scope>NUCLEOTIDE SEQUENCE [LARGE SCALE GENOMIC DNA]</scope>
    <source>
        <strain evidence="1 2">CCM 8938</strain>
    </source>
</reference>
<evidence type="ECO:0000313" key="2">
    <source>
        <dbReference type="Proteomes" id="UP000652755"/>
    </source>
</evidence>